<dbReference type="SUPFAM" id="SSF51391">
    <property type="entry name" value="Thiamin phosphate synthase"/>
    <property type="match status" value="1"/>
</dbReference>
<dbReference type="PANTHER" id="PTHR20857">
    <property type="entry name" value="THIAMINE-PHOSPHATE PYROPHOSPHORYLASE"/>
    <property type="match status" value="1"/>
</dbReference>
<dbReference type="InterPro" id="IPR022998">
    <property type="entry name" value="ThiamineP_synth_TenI"/>
</dbReference>
<keyword evidence="6" id="KW-1185">Reference proteome</keyword>
<evidence type="ECO:0000313" key="6">
    <source>
        <dbReference type="Proteomes" id="UP000617041"/>
    </source>
</evidence>
<dbReference type="EMBL" id="JAEDAO010000001">
    <property type="protein sequence ID" value="MBK0394106.1"/>
    <property type="molecule type" value="Genomic_DNA"/>
</dbReference>
<dbReference type="RefSeq" id="WP_200789100.1">
    <property type="nucleotide sequence ID" value="NZ_JAEDAO010000001.1"/>
</dbReference>
<dbReference type="Pfam" id="PF02581">
    <property type="entry name" value="TMP-TENI"/>
    <property type="match status" value="1"/>
</dbReference>
<organism evidence="5 6">
    <name type="scientific">Ramlibacter algicola</name>
    <dbReference type="NCBI Taxonomy" id="2795217"/>
    <lineage>
        <taxon>Bacteria</taxon>
        <taxon>Pseudomonadati</taxon>
        <taxon>Pseudomonadota</taxon>
        <taxon>Betaproteobacteria</taxon>
        <taxon>Burkholderiales</taxon>
        <taxon>Comamonadaceae</taxon>
        <taxon>Ramlibacter</taxon>
    </lineage>
</organism>
<proteinExistence type="predicted"/>
<name>A0A934USP5_9BURK</name>
<dbReference type="PANTHER" id="PTHR20857:SF15">
    <property type="entry name" value="THIAMINE-PHOSPHATE SYNTHASE"/>
    <property type="match status" value="1"/>
</dbReference>
<dbReference type="Gene3D" id="3.20.20.70">
    <property type="entry name" value="Aldolase class I"/>
    <property type="match status" value="1"/>
</dbReference>
<dbReference type="InterPro" id="IPR013785">
    <property type="entry name" value="Aldolase_TIM"/>
</dbReference>
<feature type="domain" description="Thiamine phosphate synthase/TenI" evidence="4">
    <location>
        <begin position="123"/>
        <end position="299"/>
    </location>
</feature>
<keyword evidence="2" id="KW-0784">Thiamine biosynthesis</keyword>
<dbReference type="GO" id="GO:0004789">
    <property type="term" value="F:thiamine-phosphate diphosphorylase activity"/>
    <property type="evidence" value="ECO:0007669"/>
    <property type="project" value="TreeGrafter"/>
</dbReference>
<dbReference type="Proteomes" id="UP000617041">
    <property type="component" value="Unassembled WGS sequence"/>
</dbReference>
<evidence type="ECO:0000259" key="4">
    <source>
        <dbReference type="Pfam" id="PF02581"/>
    </source>
</evidence>
<protein>
    <submittedName>
        <fullName evidence="5">Thiamine phosphate synthase</fullName>
    </submittedName>
</protein>
<dbReference type="InterPro" id="IPR036206">
    <property type="entry name" value="ThiamineP_synth_sf"/>
</dbReference>
<comment type="pathway">
    <text evidence="1">Cofactor biosynthesis; thiamine diphosphate biosynthesis.</text>
</comment>
<comment type="caution">
    <text evidence="5">The sequence shown here is derived from an EMBL/GenBank/DDBJ whole genome shotgun (WGS) entry which is preliminary data.</text>
</comment>
<gene>
    <name evidence="5" type="ORF">I8E28_16005</name>
</gene>
<dbReference type="GO" id="GO:0005737">
    <property type="term" value="C:cytoplasm"/>
    <property type="evidence" value="ECO:0007669"/>
    <property type="project" value="TreeGrafter"/>
</dbReference>
<dbReference type="AlphaFoldDB" id="A0A934USP5"/>
<evidence type="ECO:0000256" key="1">
    <source>
        <dbReference type="ARBA" id="ARBA00004948"/>
    </source>
</evidence>
<evidence type="ECO:0000256" key="2">
    <source>
        <dbReference type="ARBA" id="ARBA00022977"/>
    </source>
</evidence>
<reference evidence="5" key="1">
    <citation type="submission" date="2020-12" db="EMBL/GenBank/DDBJ databases">
        <title>Ramlibacter sp. nov., isolated from a freshwater alga, Cryptomonas.</title>
        <authorList>
            <person name="Kim H.M."/>
            <person name="Jeon C.O."/>
        </authorList>
    </citation>
    <scope>NUCLEOTIDE SEQUENCE</scope>
    <source>
        <strain evidence="5">CrO1</strain>
    </source>
</reference>
<evidence type="ECO:0000313" key="5">
    <source>
        <dbReference type="EMBL" id="MBK0394106.1"/>
    </source>
</evidence>
<accession>A0A934USP5</accession>
<dbReference type="CDD" id="cd00564">
    <property type="entry name" value="TMP_TenI"/>
    <property type="match status" value="1"/>
</dbReference>
<evidence type="ECO:0000256" key="3">
    <source>
        <dbReference type="SAM" id="MobiDB-lite"/>
    </source>
</evidence>
<dbReference type="GO" id="GO:0009228">
    <property type="term" value="P:thiamine biosynthetic process"/>
    <property type="evidence" value="ECO:0007669"/>
    <property type="project" value="UniProtKB-KW"/>
</dbReference>
<feature type="region of interest" description="Disordered" evidence="3">
    <location>
        <begin position="318"/>
        <end position="337"/>
    </location>
</feature>
<sequence length="337" mass="35967">MTVLVVPRQGEVVVREDVPADVHASWSLESGVLRTPHASGVVRGVRVNAPEALAQRWAAQMRAGFVAADAALLAGWNAGGELPILGREAVDSRLRGNDESPVVPAEAGSHRFQHSGLYAIVDSVSRLRQVLGADIRLTQLRIKTPHDADATWFASLRNQLRDGISVAKDAGATLYVNDHWQIAAELGADAVHLGQEDLGRFTEAQHAELAASRMALGVSSHSVWELCRARSLAAAYIACGPVWPTITKDMPWRPQGLDNLGWWAAHAGAPVVAIGGILEPEQVRLTARAGASAVCLVRGLGDDPRQAVPAFQAAFDEGAAQRTPAPDWPHPSLEPRA</sequence>